<proteinExistence type="predicted"/>
<reference evidence="2" key="1">
    <citation type="submission" date="2022-07" db="EMBL/GenBank/DDBJ databases">
        <title>The genome of Lyophyllum shimeji provides insight into the initial evolution of ectomycorrhizal fungal genome.</title>
        <authorList>
            <person name="Kobayashi Y."/>
            <person name="Shibata T."/>
            <person name="Hirakawa H."/>
            <person name="Shigenobu S."/>
            <person name="Nishiyama T."/>
            <person name="Yamada A."/>
            <person name="Hasebe M."/>
            <person name="Kawaguchi M."/>
        </authorList>
    </citation>
    <scope>NUCLEOTIDE SEQUENCE</scope>
    <source>
        <strain evidence="2">AT787</strain>
    </source>
</reference>
<feature type="region of interest" description="Disordered" evidence="1">
    <location>
        <begin position="56"/>
        <end position="85"/>
    </location>
</feature>
<accession>A0A9P3UMS1</accession>
<keyword evidence="3" id="KW-1185">Reference proteome</keyword>
<organism evidence="2 3">
    <name type="scientific">Lyophyllum shimeji</name>
    <name type="common">Hon-shimeji</name>
    <name type="synonym">Tricholoma shimeji</name>
    <dbReference type="NCBI Taxonomy" id="47721"/>
    <lineage>
        <taxon>Eukaryota</taxon>
        <taxon>Fungi</taxon>
        <taxon>Dikarya</taxon>
        <taxon>Basidiomycota</taxon>
        <taxon>Agaricomycotina</taxon>
        <taxon>Agaricomycetes</taxon>
        <taxon>Agaricomycetidae</taxon>
        <taxon>Agaricales</taxon>
        <taxon>Tricholomatineae</taxon>
        <taxon>Lyophyllaceae</taxon>
        <taxon>Lyophyllum</taxon>
    </lineage>
</organism>
<comment type="caution">
    <text evidence="2">The sequence shown here is derived from an EMBL/GenBank/DDBJ whole genome shotgun (WGS) entry which is preliminary data.</text>
</comment>
<feature type="compositionally biased region" description="Basic residues" evidence="1">
    <location>
        <begin position="56"/>
        <end position="65"/>
    </location>
</feature>
<protein>
    <submittedName>
        <fullName evidence="2">Uncharacterized protein</fullName>
    </submittedName>
</protein>
<evidence type="ECO:0000313" key="2">
    <source>
        <dbReference type="EMBL" id="GLB37075.1"/>
    </source>
</evidence>
<evidence type="ECO:0000256" key="1">
    <source>
        <dbReference type="SAM" id="MobiDB-lite"/>
    </source>
</evidence>
<dbReference type="AlphaFoldDB" id="A0A9P3UMS1"/>
<evidence type="ECO:0000313" key="3">
    <source>
        <dbReference type="Proteomes" id="UP001063166"/>
    </source>
</evidence>
<name>A0A9P3UMS1_LYOSH</name>
<dbReference type="Proteomes" id="UP001063166">
    <property type="component" value="Unassembled WGS sequence"/>
</dbReference>
<gene>
    <name evidence="2" type="ORF">LshimejAT787_0401260</name>
</gene>
<sequence length="85" mass="9862">MRIELKCMLWLLLSDTTDHKRRPRARKNHVSPGNSLNKVIARSARRAFKKYNVVHHPKLSKKTKQVHQLGDGESPHQDPFLQAKS</sequence>
<dbReference type="EMBL" id="BRPK01000004">
    <property type="protein sequence ID" value="GLB37075.1"/>
    <property type="molecule type" value="Genomic_DNA"/>
</dbReference>